<gene>
    <name evidence="1" type="ORF">L6452_34296</name>
</gene>
<dbReference type="EMBL" id="CM042058">
    <property type="protein sequence ID" value="KAI3685063.1"/>
    <property type="molecule type" value="Genomic_DNA"/>
</dbReference>
<organism evidence="1 2">
    <name type="scientific">Arctium lappa</name>
    <name type="common">Greater burdock</name>
    <name type="synonym">Lappa major</name>
    <dbReference type="NCBI Taxonomy" id="4217"/>
    <lineage>
        <taxon>Eukaryota</taxon>
        <taxon>Viridiplantae</taxon>
        <taxon>Streptophyta</taxon>
        <taxon>Embryophyta</taxon>
        <taxon>Tracheophyta</taxon>
        <taxon>Spermatophyta</taxon>
        <taxon>Magnoliopsida</taxon>
        <taxon>eudicotyledons</taxon>
        <taxon>Gunneridae</taxon>
        <taxon>Pentapetalae</taxon>
        <taxon>asterids</taxon>
        <taxon>campanulids</taxon>
        <taxon>Asterales</taxon>
        <taxon>Asteraceae</taxon>
        <taxon>Carduoideae</taxon>
        <taxon>Cardueae</taxon>
        <taxon>Arctiinae</taxon>
        <taxon>Arctium</taxon>
    </lineage>
</organism>
<keyword evidence="2" id="KW-1185">Reference proteome</keyword>
<sequence>MTEGGGGERRRRREVGEVNGDGGPRWGRRMVEEVDGGESQVGYLPMRNNEVFEDGSEFKRTMEGFVDEFCQRWRWMEVGFANDGFLVDGFGRRWEFQMEMGFCERWRWRSDTVDLCHGEPSEDLLRRRGSDSMDLLRRRAMVKEVEESRWWANEGGDGDGRWRWVVVQT</sequence>
<evidence type="ECO:0000313" key="2">
    <source>
        <dbReference type="Proteomes" id="UP001055879"/>
    </source>
</evidence>
<evidence type="ECO:0000313" key="1">
    <source>
        <dbReference type="EMBL" id="KAI3685063.1"/>
    </source>
</evidence>
<protein>
    <submittedName>
        <fullName evidence="1">Uncharacterized protein</fullName>
    </submittedName>
</protein>
<reference evidence="1 2" key="2">
    <citation type="journal article" date="2022" name="Mol. Ecol. Resour.">
        <title>The genomes of chicory, endive, great burdock and yacon provide insights into Asteraceae paleo-polyploidization history and plant inulin production.</title>
        <authorList>
            <person name="Fan W."/>
            <person name="Wang S."/>
            <person name="Wang H."/>
            <person name="Wang A."/>
            <person name="Jiang F."/>
            <person name="Liu H."/>
            <person name="Zhao H."/>
            <person name="Xu D."/>
            <person name="Zhang Y."/>
        </authorList>
    </citation>
    <scope>NUCLEOTIDE SEQUENCE [LARGE SCALE GENOMIC DNA]</scope>
    <source>
        <strain evidence="2">cv. Niubang</strain>
    </source>
</reference>
<accession>A0ACB8YI24</accession>
<reference evidence="2" key="1">
    <citation type="journal article" date="2022" name="Mol. Ecol. Resour.">
        <title>The genomes of chicory, endive, great burdock and yacon provide insights into Asteraceae palaeo-polyploidization history and plant inulin production.</title>
        <authorList>
            <person name="Fan W."/>
            <person name="Wang S."/>
            <person name="Wang H."/>
            <person name="Wang A."/>
            <person name="Jiang F."/>
            <person name="Liu H."/>
            <person name="Zhao H."/>
            <person name="Xu D."/>
            <person name="Zhang Y."/>
        </authorList>
    </citation>
    <scope>NUCLEOTIDE SEQUENCE [LARGE SCALE GENOMIC DNA]</scope>
    <source>
        <strain evidence="2">cv. Niubang</strain>
    </source>
</reference>
<comment type="caution">
    <text evidence="1">The sequence shown here is derived from an EMBL/GenBank/DDBJ whole genome shotgun (WGS) entry which is preliminary data.</text>
</comment>
<dbReference type="Proteomes" id="UP001055879">
    <property type="component" value="Linkage Group LG12"/>
</dbReference>
<proteinExistence type="predicted"/>
<name>A0ACB8YI24_ARCLA</name>